<keyword evidence="1" id="KW-0472">Membrane</keyword>
<protein>
    <recommendedName>
        <fullName evidence="2">Putative Flp pilus-assembly TadG-like N-terminal domain-containing protein</fullName>
    </recommendedName>
</protein>
<feature type="domain" description="Putative Flp pilus-assembly TadG-like N-terminal" evidence="2">
    <location>
        <begin position="34"/>
        <end position="79"/>
    </location>
</feature>
<organism evidence="3 4">
    <name type="scientific">Lignipirellula cremea</name>
    <dbReference type="NCBI Taxonomy" id="2528010"/>
    <lineage>
        <taxon>Bacteria</taxon>
        <taxon>Pseudomonadati</taxon>
        <taxon>Planctomycetota</taxon>
        <taxon>Planctomycetia</taxon>
        <taxon>Pirellulales</taxon>
        <taxon>Pirellulaceae</taxon>
        <taxon>Lignipirellula</taxon>
    </lineage>
</organism>
<accession>A0A518E1S7</accession>
<evidence type="ECO:0000313" key="4">
    <source>
        <dbReference type="Proteomes" id="UP000317648"/>
    </source>
</evidence>
<gene>
    <name evidence="3" type="ORF">Pla8534_58840</name>
</gene>
<dbReference type="Proteomes" id="UP000317648">
    <property type="component" value="Chromosome"/>
</dbReference>
<sequence>MRNHFHPRNLQRCLGFCFSRGAGLIGRVHGDEKGSISLTSMFGLITLTILLGMVMNSDLQFNEKVRMQNAADAAAYSGGVSIARSLNTIAFSNHLLWDTFALTAYLREARDQTAITLTPEILANWTRIGPAFAGSEFQKFADLGEAINEKAPGEMQLVATFGAWSQASSELMLPVFEQILAEEQIPEFQRAVLQASPQQAQMAAEEAAQRHGRAWPRAVDLHALMWRTNVDPMGGDRESELRTLPVWDYREHGKIDQARTFRRQFAHTYLHQWDAASMQPFDNLLLGGGWRTGLGKMSQYAAFWRILTAGHLEQLLEEYPDTNLMFMLRRPWEYGDTELSQLAINQMYDRDFMFVGVVYRSKFTELMPRVFRSPAAGDTQAYAQVMVTVPRRRLLKVEPGENAVTAGLTGGVPGQYVDLPADVDPPPEDPEVEQQDWYITRQPGSWFPEEFSMRNQNWSVQLAPATSASIPAILSSQPYTHPSLGDFTPPDFRDLEANDLDWLSHH</sequence>
<name>A0A518E1S7_9BACT</name>
<dbReference type="OrthoDB" id="266336at2"/>
<keyword evidence="4" id="KW-1185">Reference proteome</keyword>
<keyword evidence="1" id="KW-0812">Transmembrane</keyword>
<reference evidence="3 4" key="1">
    <citation type="submission" date="2019-02" db="EMBL/GenBank/DDBJ databases">
        <title>Deep-cultivation of Planctomycetes and their phenomic and genomic characterization uncovers novel biology.</title>
        <authorList>
            <person name="Wiegand S."/>
            <person name="Jogler M."/>
            <person name="Boedeker C."/>
            <person name="Pinto D."/>
            <person name="Vollmers J."/>
            <person name="Rivas-Marin E."/>
            <person name="Kohn T."/>
            <person name="Peeters S.H."/>
            <person name="Heuer A."/>
            <person name="Rast P."/>
            <person name="Oberbeckmann S."/>
            <person name="Bunk B."/>
            <person name="Jeske O."/>
            <person name="Meyerdierks A."/>
            <person name="Storesund J.E."/>
            <person name="Kallscheuer N."/>
            <person name="Luecker S."/>
            <person name="Lage O.M."/>
            <person name="Pohl T."/>
            <person name="Merkel B.J."/>
            <person name="Hornburger P."/>
            <person name="Mueller R.-W."/>
            <person name="Bruemmer F."/>
            <person name="Labrenz M."/>
            <person name="Spormann A.M."/>
            <person name="Op den Camp H."/>
            <person name="Overmann J."/>
            <person name="Amann R."/>
            <person name="Jetten M.S.M."/>
            <person name="Mascher T."/>
            <person name="Medema M.H."/>
            <person name="Devos D.P."/>
            <person name="Kaster A.-K."/>
            <person name="Ovreas L."/>
            <person name="Rohde M."/>
            <person name="Galperin M.Y."/>
            <person name="Jogler C."/>
        </authorList>
    </citation>
    <scope>NUCLEOTIDE SEQUENCE [LARGE SCALE GENOMIC DNA]</scope>
    <source>
        <strain evidence="3 4">Pla85_3_4</strain>
    </source>
</reference>
<dbReference type="InterPro" id="IPR028087">
    <property type="entry name" value="Tad_N"/>
</dbReference>
<evidence type="ECO:0000256" key="1">
    <source>
        <dbReference type="SAM" id="Phobius"/>
    </source>
</evidence>
<evidence type="ECO:0000313" key="3">
    <source>
        <dbReference type="EMBL" id="QDU98023.1"/>
    </source>
</evidence>
<feature type="transmembrane region" description="Helical" evidence="1">
    <location>
        <begin position="40"/>
        <end position="59"/>
    </location>
</feature>
<proteinExistence type="predicted"/>
<evidence type="ECO:0000259" key="2">
    <source>
        <dbReference type="Pfam" id="PF13400"/>
    </source>
</evidence>
<dbReference type="Pfam" id="PF13400">
    <property type="entry name" value="Tad"/>
    <property type="match status" value="1"/>
</dbReference>
<dbReference type="EMBL" id="CP036433">
    <property type="protein sequence ID" value="QDU98023.1"/>
    <property type="molecule type" value="Genomic_DNA"/>
</dbReference>
<dbReference type="RefSeq" id="WP_145056922.1">
    <property type="nucleotide sequence ID" value="NZ_CP036433.1"/>
</dbReference>
<keyword evidence="1" id="KW-1133">Transmembrane helix</keyword>
<dbReference type="KEGG" id="lcre:Pla8534_58840"/>
<dbReference type="AlphaFoldDB" id="A0A518E1S7"/>